<sequence>MVPFLLLNGGFFTYRDKYIYIQLAVQQKQQFEKRC</sequence>
<dbReference type="Proteomes" id="UP000055024">
    <property type="component" value="Unassembled WGS sequence"/>
</dbReference>
<dbReference type="AlphaFoldDB" id="A0A0V1GRK4"/>
<proteinExistence type="predicted"/>
<evidence type="ECO:0000313" key="2">
    <source>
        <dbReference type="Proteomes" id="UP000055024"/>
    </source>
</evidence>
<evidence type="ECO:0000313" key="1">
    <source>
        <dbReference type="EMBL" id="KRZ00611.1"/>
    </source>
</evidence>
<organism evidence="1 2">
    <name type="scientific">Trichinella zimbabwensis</name>
    <dbReference type="NCBI Taxonomy" id="268475"/>
    <lineage>
        <taxon>Eukaryota</taxon>
        <taxon>Metazoa</taxon>
        <taxon>Ecdysozoa</taxon>
        <taxon>Nematoda</taxon>
        <taxon>Enoplea</taxon>
        <taxon>Dorylaimia</taxon>
        <taxon>Trichinellida</taxon>
        <taxon>Trichinellidae</taxon>
        <taxon>Trichinella</taxon>
    </lineage>
</organism>
<comment type="caution">
    <text evidence="1">The sequence shown here is derived from an EMBL/GenBank/DDBJ whole genome shotgun (WGS) entry which is preliminary data.</text>
</comment>
<keyword evidence="2" id="KW-1185">Reference proteome</keyword>
<dbReference type="EMBL" id="JYDP01000435">
    <property type="protein sequence ID" value="KRZ00611.1"/>
    <property type="molecule type" value="Genomic_DNA"/>
</dbReference>
<reference evidence="1 2" key="1">
    <citation type="submission" date="2015-01" db="EMBL/GenBank/DDBJ databases">
        <title>Evolution of Trichinella species and genotypes.</title>
        <authorList>
            <person name="Korhonen P.K."/>
            <person name="Edoardo P."/>
            <person name="Giuseppe L.R."/>
            <person name="Gasser R.B."/>
        </authorList>
    </citation>
    <scope>NUCLEOTIDE SEQUENCE [LARGE SCALE GENOMIC DNA]</scope>
    <source>
        <strain evidence="1">ISS1029</strain>
    </source>
</reference>
<name>A0A0V1GRK4_9BILA</name>
<gene>
    <name evidence="1" type="ORF">T11_5113</name>
</gene>
<accession>A0A0V1GRK4</accession>
<protein>
    <submittedName>
        <fullName evidence="1">Uncharacterized protein</fullName>
    </submittedName>
</protein>